<sequence>DTSNSLVTKIKGLFQVLPTKMELCKKKLNIYSDPYCVLCTDQVAETLDHLTCCRALEHIWLELEAQAISLVWAHLKDETRAVITLRDLCIMRAKKRGAAEMRSGQRANLQEPTKKKKKLNDKTESQNSNI</sequence>
<dbReference type="EMBL" id="CAJVQB010052662">
    <property type="protein sequence ID" value="CAG8836002.1"/>
    <property type="molecule type" value="Genomic_DNA"/>
</dbReference>
<evidence type="ECO:0000313" key="3">
    <source>
        <dbReference type="Proteomes" id="UP000789901"/>
    </source>
</evidence>
<proteinExistence type="predicted"/>
<protein>
    <submittedName>
        <fullName evidence="2">36124_t:CDS:1</fullName>
    </submittedName>
</protein>
<evidence type="ECO:0000313" key="2">
    <source>
        <dbReference type="EMBL" id="CAG8836002.1"/>
    </source>
</evidence>
<reference evidence="2 3" key="1">
    <citation type="submission" date="2021-06" db="EMBL/GenBank/DDBJ databases">
        <authorList>
            <person name="Kallberg Y."/>
            <person name="Tangrot J."/>
            <person name="Rosling A."/>
        </authorList>
    </citation>
    <scope>NUCLEOTIDE SEQUENCE [LARGE SCALE GENOMIC DNA]</scope>
    <source>
        <strain evidence="2 3">120-4 pot B 10/14</strain>
    </source>
</reference>
<keyword evidence="3" id="KW-1185">Reference proteome</keyword>
<evidence type="ECO:0000256" key="1">
    <source>
        <dbReference type="SAM" id="MobiDB-lite"/>
    </source>
</evidence>
<feature type="region of interest" description="Disordered" evidence="1">
    <location>
        <begin position="96"/>
        <end position="130"/>
    </location>
</feature>
<organism evidence="2 3">
    <name type="scientific">Gigaspora margarita</name>
    <dbReference type="NCBI Taxonomy" id="4874"/>
    <lineage>
        <taxon>Eukaryota</taxon>
        <taxon>Fungi</taxon>
        <taxon>Fungi incertae sedis</taxon>
        <taxon>Mucoromycota</taxon>
        <taxon>Glomeromycotina</taxon>
        <taxon>Glomeromycetes</taxon>
        <taxon>Diversisporales</taxon>
        <taxon>Gigasporaceae</taxon>
        <taxon>Gigaspora</taxon>
    </lineage>
</organism>
<feature type="non-terminal residue" evidence="2">
    <location>
        <position position="1"/>
    </location>
</feature>
<name>A0ABN7WPF5_GIGMA</name>
<gene>
    <name evidence="2" type="ORF">GMARGA_LOCUS32824</name>
</gene>
<comment type="caution">
    <text evidence="2">The sequence shown here is derived from an EMBL/GenBank/DDBJ whole genome shotgun (WGS) entry which is preliminary data.</text>
</comment>
<dbReference type="Proteomes" id="UP000789901">
    <property type="component" value="Unassembled WGS sequence"/>
</dbReference>
<accession>A0ABN7WPF5</accession>